<dbReference type="SUPFAM" id="SSF55729">
    <property type="entry name" value="Acyl-CoA N-acyltransferases (Nat)"/>
    <property type="match status" value="1"/>
</dbReference>
<keyword evidence="1" id="KW-0808">Transferase</keyword>
<evidence type="ECO:0000313" key="5">
    <source>
        <dbReference type="Proteomes" id="UP000765802"/>
    </source>
</evidence>
<evidence type="ECO:0000256" key="2">
    <source>
        <dbReference type="ARBA" id="ARBA00023315"/>
    </source>
</evidence>
<dbReference type="PANTHER" id="PTHR43877:SF2">
    <property type="entry name" value="AMINOALKYLPHOSPHONATE N-ACETYLTRANSFERASE-RELATED"/>
    <property type="match status" value="1"/>
</dbReference>
<dbReference type="InterPro" id="IPR016181">
    <property type="entry name" value="Acyl_CoA_acyltransferase"/>
</dbReference>
<dbReference type="RefSeq" id="WP_187258017.1">
    <property type="nucleotide sequence ID" value="NZ_JBHULF010000019.1"/>
</dbReference>
<dbReference type="Gene3D" id="3.40.630.30">
    <property type="match status" value="1"/>
</dbReference>
<accession>A0ABR7MDH3</accession>
<feature type="domain" description="N-acetyltransferase" evidence="3">
    <location>
        <begin position="1"/>
        <end position="159"/>
    </location>
</feature>
<dbReference type="Proteomes" id="UP000765802">
    <property type="component" value="Unassembled WGS sequence"/>
</dbReference>
<reference evidence="4 5" key="1">
    <citation type="submission" date="2016-07" db="EMBL/GenBank/DDBJ databases">
        <title>Genome analysis of Flavihumibacter stibioxidans YS-17.</title>
        <authorList>
            <person name="Shi K."/>
            <person name="Han Y."/>
            <person name="Wang G."/>
        </authorList>
    </citation>
    <scope>NUCLEOTIDE SEQUENCE [LARGE SCALE GENOMIC DNA]</scope>
    <source>
        <strain evidence="4 5">YS-17</strain>
    </source>
</reference>
<evidence type="ECO:0000313" key="4">
    <source>
        <dbReference type="EMBL" id="MBC6492696.1"/>
    </source>
</evidence>
<dbReference type="PANTHER" id="PTHR43877">
    <property type="entry name" value="AMINOALKYLPHOSPHONATE N-ACETYLTRANSFERASE-RELATED-RELATED"/>
    <property type="match status" value="1"/>
</dbReference>
<protein>
    <recommendedName>
        <fullName evidence="3">N-acetyltransferase domain-containing protein</fullName>
    </recommendedName>
</protein>
<dbReference type="PROSITE" id="PS51186">
    <property type="entry name" value="GNAT"/>
    <property type="match status" value="1"/>
</dbReference>
<dbReference type="InterPro" id="IPR000182">
    <property type="entry name" value="GNAT_dom"/>
</dbReference>
<dbReference type="Pfam" id="PF00583">
    <property type="entry name" value="Acetyltransf_1"/>
    <property type="match status" value="1"/>
</dbReference>
<dbReference type="InterPro" id="IPR050832">
    <property type="entry name" value="Bact_Acetyltransf"/>
</dbReference>
<proteinExistence type="predicted"/>
<sequence>MLRPATKDDFDFIFGLYMHPAINPYLLYEPMDEEAFQPIFEDLRQKGLLYVYQQGETAIGMCKLVPQYHRNAHMIYLGGVAIHPDASGRGHGETMLREIISLAKERGCRRIELSTATFNHKAIRLYERVGFKKEGVLRNYTWFPSENRFIDEVIMGWID</sequence>
<organism evidence="4 5">
    <name type="scientific">Flavihumibacter stibioxidans</name>
    <dbReference type="NCBI Taxonomy" id="1834163"/>
    <lineage>
        <taxon>Bacteria</taxon>
        <taxon>Pseudomonadati</taxon>
        <taxon>Bacteroidota</taxon>
        <taxon>Chitinophagia</taxon>
        <taxon>Chitinophagales</taxon>
        <taxon>Chitinophagaceae</taxon>
        <taxon>Flavihumibacter</taxon>
    </lineage>
</organism>
<dbReference type="CDD" id="cd04301">
    <property type="entry name" value="NAT_SF"/>
    <property type="match status" value="1"/>
</dbReference>
<keyword evidence="5" id="KW-1185">Reference proteome</keyword>
<dbReference type="EMBL" id="MBUA01000029">
    <property type="protein sequence ID" value="MBC6492696.1"/>
    <property type="molecule type" value="Genomic_DNA"/>
</dbReference>
<evidence type="ECO:0000256" key="1">
    <source>
        <dbReference type="ARBA" id="ARBA00022679"/>
    </source>
</evidence>
<gene>
    <name evidence="4" type="ORF">BC349_16690</name>
</gene>
<keyword evidence="2" id="KW-0012">Acyltransferase</keyword>
<evidence type="ECO:0000259" key="3">
    <source>
        <dbReference type="PROSITE" id="PS51186"/>
    </source>
</evidence>
<name>A0ABR7MDH3_9BACT</name>
<comment type="caution">
    <text evidence="4">The sequence shown here is derived from an EMBL/GenBank/DDBJ whole genome shotgun (WGS) entry which is preliminary data.</text>
</comment>